<feature type="transmembrane region" description="Helical" evidence="6">
    <location>
        <begin position="76"/>
        <end position="96"/>
    </location>
</feature>
<comment type="caution">
    <text evidence="7">The sequence shown here is derived from an EMBL/GenBank/DDBJ whole genome shotgun (WGS) entry which is preliminary data.</text>
</comment>
<feature type="transmembrane region" description="Helical" evidence="6">
    <location>
        <begin position="307"/>
        <end position="329"/>
    </location>
</feature>
<name>A0A2D6LQP5_9ARCH</name>
<feature type="transmembrane region" description="Helical" evidence="6">
    <location>
        <begin position="382"/>
        <end position="404"/>
    </location>
</feature>
<evidence type="ECO:0000256" key="4">
    <source>
        <dbReference type="ARBA" id="ARBA00022989"/>
    </source>
</evidence>
<accession>A0A2D6LQP5</accession>
<dbReference type="Gene3D" id="1.20.1740.10">
    <property type="entry name" value="Amino acid/polyamine transporter I"/>
    <property type="match status" value="1"/>
</dbReference>
<keyword evidence="2" id="KW-1003">Cell membrane</keyword>
<evidence type="ECO:0000313" key="8">
    <source>
        <dbReference type="Proteomes" id="UP000226712"/>
    </source>
</evidence>
<dbReference type="PIRSF" id="PIRSF006060">
    <property type="entry name" value="AA_transporter"/>
    <property type="match status" value="1"/>
</dbReference>
<feature type="transmembrane region" description="Helical" evidence="6">
    <location>
        <begin position="154"/>
        <end position="170"/>
    </location>
</feature>
<feature type="transmembrane region" description="Helical" evidence="6">
    <location>
        <begin position="262"/>
        <end position="287"/>
    </location>
</feature>
<feature type="transmembrane region" description="Helical" evidence="6">
    <location>
        <begin position="182"/>
        <end position="203"/>
    </location>
</feature>
<proteinExistence type="predicted"/>
<feature type="transmembrane region" description="Helical" evidence="6">
    <location>
        <begin position="47"/>
        <end position="64"/>
    </location>
</feature>
<dbReference type="GO" id="GO:0005886">
    <property type="term" value="C:plasma membrane"/>
    <property type="evidence" value="ECO:0007669"/>
    <property type="project" value="UniProtKB-SubCell"/>
</dbReference>
<dbReference type="InterPro" id="IPR002293">
    <property type="entry name" value="AA/rel_permease1"/>
</dbReference>
<keyword evidence="5 6" id="KW-0472">Membrane</keyword>
<sequence>MIIYSFSITMRRGFKFEKILLNKMPQKAIEDTGTRTRLNKAISLKEATIYGIGVILGAGIYALLGEASGIAGNATWLSFVIGAIIASFTALSYAELSSIFPRAAAEFVYVKNSTGSFFLAFIVEYIVFLSLIFSAAAVSFGFGGYLNSLVGSNILYTAAVVIILLSILNFKGIKESARFNIISTFVEVGGLVLIILLGLSFVGSVDYFEVPNGVSGATDLGELFIPIFGATVLVFFAYQGFEELANLTEETQESKKNIPKAMLIALAITTILYILVSIVAVSVVNYAELAESAAPLAMIAERAGGSGMGQLLGLIALFATANTVLILLISSSRMLYGMSAQGAIPKLFSEVHEKTKTPMFSIAFSAIIAIIFLVFVNDLRDLAMLTNMAIFLSFFSVNASLILIRFSKKKYEAGFRAPFNIGKLPITAVLGCLSSLIMLPQLLQPMIILGIELPIILFGGLIMVLGIPVYYFGKSRQIDPILGK</sequence>
<protein>
    <submittedName>
        <fullName evidence="7">Amino acid transporter</fullName>
    </submittedName>
</protein>
<feature type="transmembrane region" description="Helical" evidence="6">
    <location>
        <begin position="223"/>
        <end position="241"/>
    </location>
</feature>
<feature type="transmembrane region" description="Helical" evidence="6">
    <location>
        <begin position="117"/>
        <end position="142"/>
    </location>
</feature>
<dbReference type="Proteomes" id="UP000226712">
    <property type="component" value="Unassembled WGS sequence"/>
</dbReference>
<dbReference type="InterPro" id="IPR050367">
    <property type="entry name" value="APC_superfamily"/>
</dbReference>
<evidence type="ECO:0000256" key="1">
    <source>
        <dbReference type="ARBA" id="ARBA00004651"/>
    </source>
</evidence>
<dbReference type="PANTHER" id="PTHR42770">
    <property type="entry name" value="AMINO ACID TRANSPORTER-RELATED"/>
    <property type="match status" value="1"/>
</dbReference>
<dbReference type="EMBL" id="NZBD01000016">
    <property type="protein sequence ID" value="MAG18428.1"/>
    <property type="molecule type" value="Genomic_DNA"/>
</dbReference>
<feature type="transmembrane region" description="Helical" evidence="6">
    <location>
        <begin position="424"/>
        <end position="443"/>
    </location>
</feature>
<evidence type="ECO:0000256" key="6">
    <source>
        <dbReference type="SAM" id="Phobius"/>
    </source>
</evidence>
<comment type="subcellular location">
    <subcellularLocation>
        <location evidence="1">Cell membrane</location>
        <topology evidence="1">Multi-pass membrane protein</topology>
    </subcellularLocation>
</comment>
<dbReference type="PANTHER" id="PTHR42770:SF11">
    <property type="entry name" value="INNER MEMBRANE TRANSPORT PROTEIN YBAT"/>
    <property type="match status" value="1"/>
</dbReference>
<organism evidence="7 8">
    <name type="scientific">Candidatus Iainarchaeum sp</name>
    <dbReference type="NCBI Taxonomy" id="3101447"/>
    <lineage>
        <taxon>Archaea</taxon>
        <taxon>Candidatus Iainarchaeota</taxon>
        <taxon>Candidatus Iainarchaeia</taxon>
        <taxon>Candidatus Iainarchaeales</taxon>
        <taxon>Candidatus Iainarchaeaceae</taxon>
        <taxon>Candidatus Iainarchaeum</taxon>
    </lineage>
</organism>
<dbReference type="GO" id="GO:0022857">
    <property type="term" value="F:transmembrane transporter activity"/>
    <property type="evidence" value="ECO:0007669"/>
    <property type="project" value="InterPro"/>
</dbReference>
<dbReference type="Pfam" id="PF13520">
    <property type="entry name" value="AA_permease_2"/>
    <property type="match status" value="1"/>
</dbReference>
<keyword evidence="3 6" id="KW-0812">Transmembrane</keyword>
<dbReference type="AlphaFoldDB" id="A0A2D6LQP5"/>
<evidence type="ECO:0000256" key="5">
    <source>
        <dbReference type="ARBA" id="ARBA00023136"/>
    </source>
</evidence>
<evidence type="ECO:0000256" key="2">
    <source>
        <dbReference type="ARBA" id="ARBA00022475"/>
    </source>
</evidence>
<feature type="transmembrane region" description="Helical" evidence="6">
    <location>
        <begin position="359"/>
        <end position="376"/>
    </location>
</feature>
<evidence type="ECO:0000313" key="7">
    <source>
        <dbReference type="EMBL" id="MAG18428.1"/>
    </source>
</evidence>
<feature type="transmembrane region" description="Helical" evidence="6">
    <location>
        <begin position="455"/>
        <end position="473"/>
    </location>
</feature>
<evidence type="ECO:0000256" key="3">
    <source>
        <dbReference type="ARBA" id="ARBA00022692"/>
    </source>
</evidence>
<keyword evidence="4 6" id="KW-1133">Transmembrane helix</keyword>
<reference evidence="8" key="1">
    <citation type="submission" date="2017-09" db="EMBL/GenBank/DDBJ databases">
        <title>The Reconstruction of 2,631 Draft Metagenome-Assembled Genomes from the Global Oceans.</title>
        <authorList>
            <person name="Tully B.J."/>
            <person name="Graham E.D."/>
            <person name="Heidelberg J.F."/>
        </authorList>
    </citation>
    <scope>NUCLEOTIDE SEQUENCE [LARGE SCALE GENOMIC DNA]</scope>
</reference>
<gene>
    <name evidence="7" type="ORF">CL944_03070</name>
</gene>